<sequence>MKSKLDLSDGDDADQHTALVPFHHFQEVHSPQNLKSPPRGSVKPGDPSSGGGDGASIEVAKRRRGRPPGSKNKPKPPVVITCEAEPQAAAMRPHVLEIPAGHDVVSSLGLFARRRGLGLCVLSGTGAVTNVALRQPPPAAAASICFHGRFEILSLSATFLPPLAGDAVAAKVCSGGGEVSISLAGPQGQVVGGTVAGPLVAAGTVVVVAAAFSDPTFHRLPMEEDVSLSVSGCGGGGGDAGEGNVQEHSGQQQEHRHRRRHVHAVSTTAESVYGGHLSPDIIWAPAGRMPLPPPY</sequence>
<feature type="region of interest" description="Disordered" evidence="1">
    <location>
        <begin position="228"/>
        <end position="260"/>
    </location>
</feature>
<feature type="compositionally biased region" description="Gly residues" evidence="1">
    <location>
        <begin position="232"/>
        <end position="241"/>
    </location>
</feature>
<evidence type="ECO:0000256" key="1">
    <source>
        <dbReference type="SAM" id="MobiDB-lite"/>
    </source>
</evidence>
<feature type="compositionally biased region" description="Low complexity" evidence="1">
    <location>
        <begin position="242"/>
        <end position="252"/>
    </location>
</feature>
<accession>A0A8J5GJK2</accession>
<protein>
    <recommendedName>
        <fullName evidence="2">PPC domain-containing protein</fullName>
    </recommendedName>
</protein>
<dbReference type="Proteomes" id="UP000734854">
    <property type="component" value="Unassembled WGS sequence"/>
</dbReference>
<dbReference type="EMBL" id="JACMSC010000009">
    <property type="protein sequence ID" value="KAG6507852.1"/>
    <property type="molecule type" value="Genomic_DNA"/>
</dbReference>
<feature type="domain" description="PPC" evidence="2">
    <location>
        <begin position="88"/>
        <end position="236"/>
    </location>
</feature>
<dbReference type="PROSITE" id="PS51742">
    <property type="entry name" value="PPC"/>
    <property type="match status" value="1"/>
</dbReference>
<dbReference type="GO" id="GO:0003700">
    <property type="term" value="F:DNA-binding transcription factor activity"/>
    <property type="evidence" value="ECO:0007669"/>
    <property type="project" value="TreeGrafter"/>
</dbReference>
<proteinExistence type="predicted"/>
<dbReference type="InterPro" id="IPR005175">
    <property type="entry name" value="PPC_dom"/>
</dbReference>
<evidence type="ECO:0000313" key="3">
    <source>
        <dbReference type="EMBL" id="KAG6507852.1"/>
    </source>
</evidence>
<evidence type="ECO:0000259" key="2">
    <source>
        <dbReference type="PROSITE" id="PS51742"/>
    </source>
</evidence>
<dbReference type="OrthoDB" id="782346at2759"/>
<gene>
    <name evidence="3" type="ORF">ZIOFF_033205</name>
</gene>
<feature type="region of interest" description="Disordered" evidence="1">
    <location>
        <begin position="1"/>
        <end position="79"/>
    </location>
</feature>
<dbReference type="GO" id="GO:0003680">
    <property type="term" value="F:minor groove of adenine-thymine-rich DNA binding"/>
    <property type="evidence" value="ECO:0007669"/>
    <property type="project" value="InterPro"/>
</dbReference>
<organism evidence="3 4">
    <name type="scientific">Zingiber officinale</name>
    <name type="common">Ginger</name>
    <name type="synonym">Amomum zingiber</name>
    <dbReference type="NCBI Taxonomy" id="94328"/>
    <lineage>
        <taxon>Eukaryota</taxon>
        <taxon>Viridiplantae</taxon>
        <taxon>Streptophyta</taxon>
        <taxon>Embryophyta</taxon>
        <taxon>Tracheophyta</taxon>
        <taxon>Spermatophyta</taxon>
        <taxon>Magnoliopsida</taxon>
        <taxon>Liliopsida</taxon>
        <taxon>Zingiberales</taxon>
        <taxon>Zingiberaceae</taxon>
        <taxon>Zingiber</taxon>
    </lineage>
</organism>
<dbReference type="PANTHER" id="PTHR31100:SF69">
    <property type="entry name" value="AT-HOOK MOTIF NUCLEAR-LOCALIZED PROTEIN 17-RELATED"/>
    <property type="match status" value="1"/>
</dbReference>
<name>A0A8J5GJK2_ZINOF</name>
<dbReference type="PANTHER" id="PTHR31100">
    <property type="entry name" value="AT-HOOK MOTIF NUCLEAR-LOCALIZED PROTEIN 15"/>
    <property type="match status" value="1"/>
</dbReference>
<dbReference type="CDD" id="cd11378">
    <property type="entry name" value="DUF296"/>
    <property type="match status" value="1"/>
</dbReference>
<dbReference type="InterPro" id="IPR014476">
    <property type="entry name" value="AHL15-29"/>
</dbReference>
<dbReference type="GO" id="GO:0005634">
    <property type="term" value="C:nucleus"/>
    <property type="evidence" value="ECO:0007669"/>
    <property type="project" value="TreeGrafter"/>
</dbReference>
<dbReference type="AlphaFoldDB" id="A0A8J5GJK2"/>
<keyword evidence="4" id="KW-1185">Reference proteome</keyword>
<reference evidence="3 4" key="1">
    <citation type="submission" date="2020-08" db="EMBL/GenBank/DDBJ databases">
        <title>Plant Genome Project.</title>
        <authorList>
            <person name="Zhang R.-G."/>
        </authorList>
    </citation>
    <scope>NUCLEOTIDE SEQUENCE [LARGE SCALE GENOMIC DNA]</scope>
    <source>
        <tissue evidence="3">Rhizome</tissue>
    </source>
</reference>
<evidence type="ECO:0000313" key="4">
    <source>
        <dbReference type="Proteomes" id="UP000734854"/>
    </source>
</evidence>
<dbReference type="Pfam" id="PF03479">
    <property type="entry name" value="PCC"/>
    <property type="match status" value="1"/>
</dbReference>
<comment type="caution">
    <text evidence="3">The sequence shown here is derived from an EMBL/GenBank/DDBJ whole genome shotgun (WGS) entry which is preliminary data.</text>
</comment>